<protein>
    <submittedName>
        <fullName evidence="12">ABC-type multidrug transport system, ATPase and permease component</fullName>
    </submittedName>
</protein>
<gene>
    <name evidence="12" type="ORF">Clopa_0403</name>
</gene>
<keyword evidence="2" id="KW-0813">Transport</keyword>
<evidence type="ECO:0000256" key="9">
    <source>
        <dbReference type="SAM" id="Phobius"/>
    </source>
</evidence>
<dbReference type="InterPro" id="IPR011527">
    <property type="entry name" value="ABC1_TM_dom"/>
</dbReference>
<dbReference type="Gene3D" id="3.40.50.300">
    <property type="entry name" value="P-loop containing nucleotide triphosphate hydrolases"/>
    <property type="match status" value="1"/>
</dbReference>
<name>R4JYU1_CLOPA</name>
<dbReference type="SUPFAM" id="SSF52540">
    <property type="entry name" value="P-loop containing nucleoside triphosphate hydrolases"/>
    <property type="match status" value="1"/>
</dbReference>
<dbReference type="RefSeq" id="WP_015613790.1">
    <property type="nucleotide sequence ID" value="NC_021182.1"/>
</dbReference>
<evidence type="ECO:0000256" key="2">
    <source>
        <dbReference type="ARBA" id="ARBA00022448"/>
    </source>
</evidence>
<sequence length="581" mass="64377">MNSNLVRLFKYIAKYKVYMFMALICALISNVLIAFIPFIVGKGINNIIGKGSVDFSNLLKVIIILGIVYIISALFTWIFTIIANIVAFNTVRDIRNQAFSKIGTLPLKYFDGNAHGDIMSRLTNDIDSISDGLFQGITQFYPGIITITSSIILMLALSVKITIIIIVMTPLCFLVASFITGRTNKMFKEQQKTVGELNGYIEEIIGNQKVVKAFGYEKRSEKKFNEINKRLYKCGQQAQFYSSLTNPGTRYVNNITYALVGIVGGLLSVLSGLSVGTISSFLTYSTQFSQPINNVTSVATQLQAALASCERVFSVIDEMPEVSDAENTKEITKCNGNISFDNVSFSYTSEVPLINDFSAGIKEGSTIAIVGPTGAGKTTMVNLLMRFYDINKGKIFIDGTDIYEIKRDNLRSLFGMVLQDTWLFEGTIRDNIAYGKENATQSEIEAAAKAAYIDSFIEKLPEGYDTIITESGSNLSEGQKQLLTIARVMIIDPPMLILDEATSSVDTRTELKIQSAFLSMMKGRTSFVIAHRLSTIRDADVILVMNNGEIIERGNHEELLERGGFYAKLYESQFKNAEEAI</sequence>
<dbReference type="GO" id="GO:0005524">
    <property type="term" value="F:ATP binding"/>
    <property type="evidence" value="ECO:0007669"/>
    <property type="project" value="UniProtKB-KW"/>
</dbReference>
<comment type="subcellular location">
    <subcellularLocation>
        <location evidence="1">Cell membrane</location>
        <topology evidence="1">Multi-pass membrane protein</topology>
    </subcellularLocation>
</comment>
<dbReference type="PROSITE" id="PS50929">
    <property type="entry name" value="ABC_TM1F"/>
    <property type="match status" value="1"/>
</dbReference>
<evidence type="ECO:0000313" key="13">
    <source>
        <dbReference type="Proteomes" id="UP000013523"/>
    </source>
</evidence>
<evidence type="ECO:0000256" key="1">
    <source>
        <dbReference type="ARBA" id="ARBA00004651"/>
    </source>
</evidence>
<dbReference type="Gene3D" id="1.20.1560.10">
    <property type="entry name" value="ABC transporter type 1, transmembrane domain"/>
    <property type="match status" value="1"/>
</dbReference>
<evidence type="ECO:0000256" key="8">
    <source>
        <dbReference type="ARBA" id="ARBA00023136"/>
    </source>
</evidence>
<dbReference type="GO" id="GO:0015421">
    <property type="term" value="F:ABC-type oligopeptide transporter activity"/>
    <property type="evidence" value="ECO:0007669"/>
    <property type="project" value="TreeGrafter"/>
</dbReference>
<dbReference type="InterPro" id="IPR039421">
    <property type="entry name" value="Type_1_exporter"/>
</dbReference>
<organism evidence="12 13">
    <name type="scientific">Clostridium pasteurianum BC1</name>
    <dbReference type="NCBI Taxonomy" id="86416"/>
    <lineage>
        <taxon>Bacteria</taxon>
        <taxon>Bacillati</taxon>
        <taxon>Bacillota</taxon>
        <taxon>Clostridia</taxon>
        <taxon>Eubacteriales</taxon>
        <taxon>Clostridiaceae</taxon>
        <taxon>Clostridium</taxon>
    </lineage>
</organism>
<dbReference type="PATRIC" id="fig|86416.3.peg.380"/>
<dbReference type="KEGG" id="cpas:Clopa_0403"/>
<dbReference type="CDD" id="cd18547">
    <property type="entry name" value="ABC_6TM_Tm288_like"/>
    <property type="match status" value="1"/>
</dbReference>
<dbReference type="EMBL" id="CP003261">
    <property type="protein sequence ID" value="AGK95463.1"/>
    <property type="molecule type" value="Genomic_DNA"/>
</dbReference>
<dbReference type="FunFam" id="1.20.1560.10:FF:000011">
    <property type="entry name" value="Multidrug ABC transporter ATP-binding protein"/>
    <property type="match status" value="1"/>
</dbReference>
<evidence type="ECO:0000256" key="5">
    <source>
        <dbReference type="ARBA" id="ARBA00022741"/>
    </source>
</evidence>
<evidence type="ECO:0000259" key="11">
    <source>
        <dbReference type="PROSITE" id="PS50929"/>
    </source>
</evidence>
<dbReference type="Pfam" id="PF00664">
    <property type="entry name" value="ABC_membrane"/>
    <property type="match status" value="1"/>
</dbReference>
<feature type="domain" description="ABC transmembrane type-1" evidence="11">
    <location>
        <begin position="20"/>
        <end position="304"/>
    </location>
</feature>
<feature type="transmembrane region" description="Helical" evidence="9">
    <location>
        <begin position="20"/>
        <end position="41"/>
    </location>
</feature>
<dbReference type="Pfam" id="PF00005">
    <property type="entry name" value="ABC_tran"/>
    <property type="match status" value="1"/>
</dbReference>
<dbReference type="Proteomes" id="UP000013523">
    <property type="component" value="Chromosome"/>
</dbReference>
<keyword evidence="5" id="KW-0547">Nucleotide-binding</keyword>
<keyword evidence="8 9" id="KW-0472">Membrane</keyword>
<accession>R4JYU1</accession>
<proteinExistence type="predicted"/>
<reference evidence="12 13" key="1">
    <citation type="submission" date="2012-01" db="EMBL/GenBank/DDBJ databases">
        <title>Complete sequence of chromosome of Clostridium pasteurianum BC1.</title>
        <authorList>
            <consortium name="US DOE Joint Genome Institute"/>
            <person name="Lucas S."/>
            <person name="Han J."/>
            <person name="Lapidus A."/>
            <person name="Cheng J.-F."/>
            <person name="Goodwin L."/>
            <person name="Pitluck S."/>
            <person name="Peters L."/>
            <person name="Mikhailova N."/>
            <person name="Teshima H."/>
            <person name="Detter J.C."/>
            <person name="Han C."/>
            <person name="Tapia R."/>
            <person name="Land M."/>
            <person name="Hauser L."/>
            <person name="Kyrpides N."/>
            <person name="Ivanova N."/>
            <person name="Pagani I."/>
            <person name="Dunn J."/>
            <person name="Taghavi S."/>
            <person name="Francis A."/>
            <person name="van der Lelie D."/>
            <person name="Woyke T."/>
        </authorList>
    </citation>
    <scope>NUCLEOTIDE SEQUENCE [LARGE SCALE GENOMIC DNA]</scope>
    <source>
        <strain evidence="12 13">BC1</strain>
    </source>
</reference>
<dbReference type="GO" id="GO:0005886">
    <property type="term" value="C:plasma membrane"/>
    <property type="evidence" value="ECO:0007669"/>
    <property type="project" value="UniProtKB-SubCell"/>
</dbReference>
<dbReference type="AlphaFoldDB" id="R4JYU1"/>
<keyword evidence="6" id="KW-0067">ATP-binding</keyword>
<keyword evidence="3" id="KW-1003">Cell membrane</keyword>
<dbReference type="eggNOG" id="COG1132">
    <property type="taxonomic scope" value="Bacteria"/>
</dbReference>
<dbReference type="SUPFAM" id="SSF90123">
    <property type="entry name" value="ABC transporter transmembrane region"/>
    <property type="match status" value="1"/>
</dbReference>
<dbReference type="PANTHER" id="PTHR43394:SF1">
    <property type="entry name" value="ATP-BINDING CASSETTE SUB-FAMILY B MEMBER 10, MITOCHONDRIAL"/>
    <property type="match status" value="1"/>
</dbReference>
<keyword evidence="13" id="KW-1185">Reference proteome</keyword>
<feature type="domain" description="ABC transporter" evidence="10">
    <location>
        <begin position="338"/>
        <end position="572"/>
    </location>
</feature>
<dbReference type="FunFam" id="3.40.50.300:FF:000287">
    <property type="entry name" value="Multidrug ABC transporter ATP-binding protein"/>
    <property type="match status" value="1"/>
</dbReference>
<dbReference type="PROSITE" id="PS50893">
    <property type="entry name" value="ABC_TRANSPORTER_2"/>
    <property type="match status" value="1"/>
</dbReference>
<evidence type="ECO:0000256" key="7">
    <source>
        <dbReference type="ARBA" id="ARBA00022989"/>
    </source>
</evidence>
<keyword evidence="4 9" id="KW-0812">Transmembrane</keyword>
<dbReference type="OrthoDB" id="9762778at2"/>
<dbReference type="InterPro" id="IPR036640">
    <property type="entry name" value="ABC1_TM_sf"/>
</dbReference>
<dbReference type="InterPro" id="IPR003439">
    <property type="entry name" value="ABC_transporter-like_ATP-bd"/>
</dbReference>
<dbReference type="InterPro" id="IPR003593">
    <property type="entry name" value="AAA+_ATPase"/>
</dbReference>
<evidence type="ECO:0000256" key="6">
    <source>
        <dbReference type="ARBA" id="ARBA00022840"/>
    </source>
</evidence>
<feature type="transmembrane region" description="Helical" evidence="9">
    <location>
        <begin position="163"/>
        <end position="181"/>
    </location>
</feature>
<feature type="transmembrane region" description="Helical" evidence="9">
    <location>
        <begin position="140"/>
        <end position="157"/>
    </location>
</feature>
<dbReference type="SMART" id="SM00382">
    <property type="entry name" value="AAA"/>
    <property type="match status" value="1"/>
</dbReference>
<dbReference type="STRING" id="86416.Clopa_0403"/>
<evidence type="ECO:0000256" key="4">
    <source>
        <dbReference type="ARBA" id="ARBA00022692"/>
    </source>
</evidence>
<feature type="transmembrane region" description="Helical" evidence="9">
    <location>
        <begin position="257"/>
        <end position="284"/>
    </location>
</feature>
<dbReference type="HOGENOM" id="CLU_000604_84_4_9"/>
<evidence type="ECO:0000313" key="12">
    <source>
        <dbReference type="EMBL" id="AGK95463.1"/>
    </source>
</evidence>
<keyword evidence="7 9" id="KW-1133">Transmembrane helix</keyword>
<dbReference type="InterPro" id="IPR027417">
    <property type="entry name" value="P-loop_NTPase"/>
</dbReference>
<dbReference type="GO" id="GO:0016887">
    <property type="term" value="F:ATP hydrolysis activity"/>
    <property type="evidence" value="ECO:0007669"/>
    <property type="project" value="InterPro"/>
</dbReference>
<evidence type="ECO:0000256" key="3">
    <source>
        <dbReference type="ARBA" id="ARBA00022475"/>
    </source>
</evidence>
<feature type="transmembrane region" description="Helical" evidence="9">
    <location>
        <begin position="61"/>
        <end position="87"/>
    </location>
</feature>
<evidence type="ECO:0000259" key="10">
    <source>
        <dbReference type="PROSITE" id="PS50893"/>
    </source>
</evidence>
<dbReference type="CDD" id="cd03254">
    <property type="entry name" value="ABCC_Glucan_exporter_like"/>
    <property type="match status" value="1"/>
</dbReference>
<dbReference type="PANTHER" id="PTHR43394">
    <property type="entry name" value="ATP-DEPENDENT PERMEASE MDL1, MITOCHONDRIAL"/>
    <property type="match status" value="1"/>
</dbReference>